<keyword evidence="3" id="KW-1185">Reference proteome</keyword>
<dbReference type="PANTHER" id="PTHR47003">
    <property type="entry name" value="OS01G0970900 PROTEIN"/>
    <property type="match status" value="1"/>
</dbReference>
<evidence type="ECO:0000256" key="1">
    <source>
        <dbReference type="ARBA" id="ARBA00022737"/>
    </source>
</evidence>
<dbReference type="InterPro" id="IPR044578">
    <property type="entry name" value="BIR6-like"/>
</dbReference>
<dbReference type="InterPro" id="IPR002885">
    <property type="entry name" value="PPR_rpt"/>
</dbReference>
<organism evidence="2 3">
    <name type="scientific">Genlisea aurea</name>
    <dbReference type="NCBI Taxonomy" id="192259"/>
    <lineage>
        <taxon>Eukaryota</taxon>
        <taxon>Viridiplantae</taxon>
        <taxon>Streptophyta</taxon>
        <taxon>Embryophyta</taxon>
        <taxon>Tracheophyta</taxon>
        <taxon>Spermatophyta</taxon>
        <taxon>Magnoliopsida</taxon>
        <taxon>eudicotyledons</taxon>
        <taxon>Gunneridae</taxon>
        <taxon>Pentapetalae</taxon>
        <taxon>asterids</taxon>
        <taxon>lamiids</taxon>
        <taxon>Lamiales</taxon>
        <taxon>Lentibulariaceae</taxon>
        <taxon>Genlisea</taxon>
    </lineage>
</organism>
<dbReference type="OrthoDB" id="777957at2759"/>
<sequence length="406" mass="46202">VEKQLKDLNVEFSTDLVVEVIDSLEMEPNKSLIFFRWLQESGSFEHGQRSYIAAARILSKEDHTQKFWRLVNEMRDAGHELDKENYVRLLEHFVKRRMMKDAVDLYEFAMGGRIKPSVHDCTFLLKKIVVSSELDMELFLKVVRCFKAYGNSLTDANLNAVVKSLTSAGKMAECNRIVTAMKETGYHPGSSVQCKIAYKLSRGGETSEALHFAENGGDSRHLSDHKTWLAIIEGHCFSKNVDAACSSLREMVDKVGSAGSGRALDLVTDLYCRDDRPLDGFEFLLEMVKEKGLTPWHTTYKKLTSELLYKKLYREALDVMSVMKSQGYPPYLKVFLKYLSKVGSADDAIEFTRAMTSKRSPATSVYLRLFDRYLNAGRESEAQDLLSKCPRYIRNHADVLNLFASN</sequence>
<dbReference type="PANTHER" id="PTHR47003:SF3">
    <property type="entry name" value="SMALL RIBOSOMAL SUBUNIT PROTEIN MS81 (RPPR8)"/>
    <property type="match status" value="1"/>
</dbReference>
<dbReference type="GO" id="GO:0008380">
    <property type="term" value="P:RNA splicing"/>
    <property type="evidence" value="ECO:0007669"/>
    <property type="project" value="InterPro"/>
</dbReference>
<dbReference type="EMBL" id="AUSU01002942">
    <property type="protein sequence ID" value="EPS67757.1"/>
    <property type="molecule type" value="Genomic_DNA"/>
</dbReference>
<keyword evidence="1" id="KW-0677">Repeat</keyword>
<comment type="caution">
    <text evidence="2">The sequence shown here is derived from an EMBL/GenBank/DDBJ whole genome shotgun (WGS) entry which is preliminary data.</text>
</comment>
<evidence type="ECO:0008006" key="4">
    <source>
        <dbReference type="Google" id="ProtNLM"/>
    </source>
</evidence>
<dbReference type="AlphaFoldDB" id="S8E5U6"/>
<feature type="non-terminal residue" evidence="2">
    <location>
        <position position="1"/>
    </location>
</feature>
<evidence type="ECO:0000313" key="3">
    <source>
        <dbReference type="Proteomes" id="UP000015453"/>
    </source>
</evidence>
<name>S8E5U6_9LAMI</name>
<reference evidence="2 3" key="1">
    <citation type="journal article" date="2013" name="BMC Genomics">
        <title>The miniature genome of a carnivorous plant Genlisea aurea contains a low number of genes and short non-coding sequences.</title>
        <authorList>
            <person name="Leushkin E.V."/>
            <person name="Sutormin R.A."/>
            <person name="Nabieva E.R."/>
            <person name="Penin A.A."/>
            <person name="Kondrashov A.S."/>
            <person name="Logacheva M.D."/>
        </authorList>
    </citation>
    <scope>NUCLEOTIDE SEQUENCE [LARGE SCALE GENOMIC DNA]</scope>
</reference>
<evidence type="ECO:0000313" key="2">
    <source>
        <dbReference type="EMBL" id="EPS67757.1"/>
    </source>
</evidence>
<protein>
    <recommendedName>
        <fullName evidence="4">Pentacotripeptide-repeat region of PRORP domain-containing protein</fullName>
    </recommendedName>
</protein>
<dbReference type="Proteomes" id="UP000015453">
    <property type="component" value="Unassembled WGS sequence"/>
</dbReference>
<gene>
    <name evidence="2" type="ORF">M569_07019</name>
</gene>
<dbReference type="Pfam" id="PF01535">
    <property type="entry name" value="PPR"/>
    <property type="match status" value="1"/>
</dbReference>
<accession>S8E5U6</accession>
<dbReference type="Gene3D" id="1.25.40.10">
    <property type="entry name" value="Tetratricopeptide repeat domain"/>
    <property type="match status" value="3"/>
</dbReference>
<proteinExistence type="predicted"/>
<dbReference type="InterPro" id="IPR011990">
    <property type="entry name" value="TPR-like_helical_dom_sf"/>
</dbReference>